<sequence>MNEISPSLRFFPVPLFASVMGVGGLALALRRAAALWGLPIWLSHTVLSIAIFLFLIITAGYIAKLIRYPGAARADLTHPIKMAFVPTITISILILASGLAPLAPGFANVLWWIGALGHLALTAYVVSSWYIRPDITRDTITPAWLIPIVGNVVTPLAVPRIGNLELAWLSFGVGATFWLALWPMLLNRTLVHDNPIPAKLTPTVAIFIAPPSIIGVSWQSLTGSLNNPVGYILYGIGVFLGILLLLQGPRLYRRPFALPILAYTFPLAALATLTISMATETGSVFHQTVALLTLTLSVIVICGVVGRVTYAAWRKKIFLGD</sequence>
<name>A0A3Q9GJ00_9ACTO</name>
<feature type="transmembrane region" description="Helical" evidence="5">
    <location>
        <begin position="83"/>
        <end position="103"/>
    </location>
</feature>
<evidence type="ECO:0000256" key="1">
    <source>
        <dbReference type="ARBA" id="ARBA00004141"/>
    </source>
</evidence>
<gene>
    <name evidence="6" type="ORF">EBQ10_10425</name>
</gene>
<proteinExistence type="predicted"/>
<dbReference type="AlphaFoldDB" id="A0A3Q9GJ00"/>
<keyword evidence="2 5" id="KW-0812">Transmembrane</keyword>
<keyword evidence="4 5" id="KW-0472">Membrane</keyword>
<dbReference type="Pfam" id="PF03595">
    <property type="entry name" value="SLAC1"/>
    <property type="match status" value="1"/>
</dbReference>
<dbReference type="RefSeq" id="WP_126920441.1">
    <property type="nucleotide sequence ID" value="NZ_CP033905.1"/>
</dbReference>
<dbReference type="GO" id="GO:0046583">
    <property type="term" value="F:monoatomic cation efflux transmembrane transporter activity"/>
    <property type="evidence" value="ECO:0007669"/>
    <property type="project" value="TreeGrafter"/>
</dbReference>
<dbReference type="Proteomes" id="UP000275951">
    <property type="component" value="Chromosome"/>
</dbReference>
<protein>
    <submittedName>
        <fullName evidence="6">C4-dicarboxylate ABC transporter</fullName>
    </submittedName>
</protein>
<feature type="transmembrane region" description="Helical" evidence="5">
    <location>
        <begin position="7"/>
        <end position="29"/>
    </location>
</feature>
<reference evidence="6 7" key="1">
    <citation type="submission" date="2018-11" db="EMBL/GenBank/DDBJ databases">
        <title>Multidrug-resistant genes are associated with an 42-kb island TGI1 carrying a complex class 1 integron in a Trueperella pyogenes.</title>
        <authorList>
            <person name="Dong W."/>
        </authorList>
    </citation>
    <scope>NUCLEOTIDE SEQUENCE [LARGE SCALE GENOMIC DNA]</scope>
    <source>
        <strain evidence="6 7">TP4</strain>
    </source>
</reference>
<dbReference type="Gene3D" id="1.50.10.150">
    <property type="entry name" value="Voltage-dependent anion channel"/>
    <property type="match status" value="1"/>
</dbReference>
<dbReference type="InterPro" id="IPR038665">
    <property type="entry name" value="Voltage-dep_anion_channel_sf"/>
</dbReference>
<keyword evidence="3 5" id="KW-1133">Transmembrane helix</keyword>
<feature type="transmembrane region" description="Helical" evidence="5">
    <location>
        <begin position="258"/>
        <end position="278"/>
    </location>
</feature>
<feature type="transmembrane region" description="Helical" evidence="5">
    <location>
        <begin position="109"/>
        <end position="131"/>
    </location>
</feature>
<dbReference type="InterPro" id="IPR052951">
    <property type="entry name" value="Tellurite_res_ion_channel"/>
</dbReference>
<dbReference type="InterPro" id="IPR004695">
    <property type="entry name" value="SLAC1/Mae1/Ssu1/TehA"/>
</dbReference>
<dbReference type="CDD" id="cd09323">
    <property type="entry name" value="TDT_SLAC1_like"/>
    <property type="match status" value="1"/>
</dbReference>
<dbReference type="EMBL" id="CP033905">
    <property type="protein sequence ID" value="AZR07659.1"/>
    <property type="molecule type" value="Genomic_DNA"/>
</dbReference>
<organism evidence="6 7">
    <name type="scientific">Trueperella pyogenes</name>
    <dbReference type="NCBI Taxonomy" id="1661"/>
    <lineage>
        <taxon>Bacteria</taxon>
        <taxon>Bacillati</taxon>
        <taxon>Actinomycetota</taxon>
        <taxon>Actinomycetes</taxon>
        <taxon>Actinomycetales</taxon>
        <taxon>Actinomycetaceae</taxon>
        <taxon>Trueperella</taxon>
    </lineage>
</organism>
<feature type="transmembrane region" description="Helical" evidence="5">
    <location>
        <begin position="167"/>
        <end position="186"/>
    </location>
</feature>
<evidence type="ECO:0000313" key="7">
    <source>
        <dbReference type="Proteomes" id="UP000275951"/>
    </source>
</evidence>
<evidence type="ECO:0000256" key="4">
    <source>
        <dbReference type="ARBA" id="ARBA00023136"/>
    </source>
</evidence>
<feature type="transmembrane region" description="Helical" evidence="5">
    <location>
        <begin position="41"/>
        <end position="62"/>
    </location>
</feature>
<evidence type="ECO:0000256" key="2">
    <source>
        <dbReference type="ARBA" id="ARBA00022692"/>
    </source>
</evidence>
<feature type="transmembrane region" description="Helical" evidence="5">
    <location>
        <begin position="229"/>
        <end position="246"/>
    </location>
</feature>
<dbReference type="PANTHER" id="PTHR37955">
    <property type="entry name" value="TELLURITE RESISTANCE PROTEIN TEHA"/>
    <property type="match status" value="1"/>
</dbReference>
<feature type="transmembrane region" description="Helical" evidence="5">
    <location>
        <begin position="284"/>
        <end position="306"/>
    </location>
</feature>
<evidence type="ECO:0000256" key="5">
    <source>
        <dbReference type="SAM" id="Phobius"/>
    </source>
</evidence>
<comment type="subcellular location">
    <subcellularLocation>
        <location evidence="1">Membrane</location>
        <topology evidence="1">Multi-pass membrane protein</topology>
    </subcellularLocation>
</comment>
<dbReference type="GO" id="GO:0005886">
    <property type="term" value="C:plasma membrane"/>
    <property type="evidence" value="ECO:0007669"/>
    <property type="project" value="TreeGrafter"/>
</dbReference>
<evidence type="ECO:0000313" key="6">
    <source>
        <dbReference type="EMBL" id="AZR07659.1"/>
    </source>
</evidence>
<dbReference type="PANTHER" id="PTHR37955:SF1">
    <property type="entry name" value="DEP DOMAIN-CONTAINING PROTEIN"/>
    <property type="match status" value="1"/>
</dbReference>
<evidence type="ECO:0000256" key="3">
    <source>
        <dbReference type="ARBA" id="ARBA00022989"/>
    </source>
</evidence>
<accession>A0A3Q9GJ00</accession>